<sequence length="130" mass="14358">MPYAYDDQNIFAKILRGEIPCKKVHETERSLAFHDINPQAPTHVLVIPKGAYVNYDHFALEASAEEIVDFTRCVGEVAKMLGHPESEGGNGYRILSNAGPDAHQEVPHLHIHIFGGAFLGRMVSVPGRAR</sequence>
<dbReference type="Proteomes" id="UP000199118">
    <property type="component" value="Unassembled WGS sequence"/>
</dbReference>
<evidence type="ECO:0000313" key="6">
    <source>
        <dbReference type="Proteomes" id="UP000199118"/>
    </source>
</evidence>
<dbReference type="CDD" id="cd01276">
    <property type="entry name" value="PKCI_related"/>
    <property type="match status" value="1"/>
</dbReference>
<evidence type="ECO:0000256" key="2">
    <source>
        <dbReference type="PIRSR" id="PIRSR601310-3"/>
    </source>
</evidence>
<evidence type="ECO:0000256" key="1">
    <source>
        <dbReference type="PIRSR" id="PIRSR601310-1"/>
    </source>
</evidence>
<dbReference type="OrthoDB" id="9784774at2"/>
<feature type="domain" description="HIT" evidence="4">
    <location>
        <begin position="10"/>
        <end position="124"/>
    </location>
</feature>
<evidence type="ECO:0000313" key="5">
    <source>
        <dbReference type="EMBL" id="SDX77583.1"/>
    </source>
</evidence>
<dbReference type="PROSITE" id="PS51084">
    <property type="entry name" value="HIT_2"/>
    <property type="match status" value="1"/>
</dbReference>
<evidence type="ECO:0000256" key="3">
    <source>
        <dbReference type="PROSITE-ProRule" id="PRU00464"/>
    </source>
</evidence>
<evidence type="ECO:0000259" key="4">
    <source>
        <dbReference type="PROSITE" id="PS51084"/>
    </source>
</evidence>
<proteinExistence type="predicted"/>
<dbReference type="RefSeq" id="WP_092684623.1">
    <property type="nucleotide sequence ID" value="NZ_FNMZ01000010.1"/>
</dbReference>
<accession>A0A1H3EFQ5</accession>
<dbReference type="PANTHER" id="PTHR23089">
    <property type="entry name" value="HISTIDINE TRIAD HIT PROTEIN"/>
    <property type="match status" value="1"/>
</dbReference>
<dbReference type="InterPro" id="IPR019808">
    <property type="entry name" value="Histidine_triad_CS"/>
</dbReference>
<protein>
    <submittedName>
        <fullName evidence="5">Histidine triad (HIT) family protein</fullName>
    </submittedName>
</protein>
<feature type="short sequence motif" description="Histidine triad motif" evidence="2 3">
    <location>
        <begin position="108"/>
        <end position="112"/>
    </location>
</feature>
<dbReference type="EMBL" id="FNMZ01000010">
    <property type="protein sequence ID" value="SDX77583.1"/>
    <property type="molecule type" value="Genomic_DNA"/>
</dbReference>
<dbReference type="PROSITE" id="PS00892">
    <property type="entry name" value="HIT_1"/>
    <property type="match status" value="1"/>
</dbReference>
<dbReference type="InterPro" id="IPR001310">
    <property type="entry name" value="Histidine_triad_HIT"/>
</dbReference>
<organism evidence="5 6">
    <name type="scientific">Albimonas donghaensis</name>
    <dbReference type="NCBI Taxonomy" id="356660"/>
    <lineage>
        <taxon>Bacteria</taxon>
        <taxon>Pseudomonadati</taxon>
        <taxon>Pseudomonadota</taxon>
        <taxon>Alphaproteobacteria</taxon>
        <taxon>Rhodobacterales</taxon>
        <taxon>Paracoccaceae</taxon>
        <taxon>Albimonas</taxon>
    </lineage>
</organism>
<dbReference type="AlphaFoldDB" id="A0A1H3EFQ5"/>
<dbReference type="PRINTS" id="PR00332">
    <property type="entry name" value="HISTRIAD"/>
</dbReference>
<dbReference type="STRING" id="356660.SAMN05444336_11010"/>
<gene>
    <name evidence="5" type="ORF">SAMN05444336_11010</name>
</gene>
<keyword evidence="6" id="KW-1185">Reference proteome</keyword>
<feature type="active site" description="Tele-AMP-histidine intermediate" evidence="1">
    <location>
        <position position="110"/>
    </location>
</feature>
<reference evidence="5 6" key="1">
    <citation type="submission" date="2016-10" db="EMBL/GenBank/DDBJ databases">
        <authorList>
            <person name="de Groot N.N."/>
        </authorList>
    </citation>
    <scope>NUCLEOTIDE SEQUENCE [LARGE SCALE GENOMIC DNA]</scope>
    <source>
        <strain evidence="5 6">DSM 17890</strain>
    </source>
</reference>
<dbReference type="Pfam" id="PF01230">
    <property type="entry name" value="HIT"/>
    <property type="match status" value="1"/>
</dbReference>
<dbReference type="InterPro" id="IPR011146">
    <property type="entry name" value="HIT-like"/>
</dbReference>
<dbReference type="GO" id="GO:0003824">
    <property type="term" value="F:catalytic activity"/>
    <property type="evidence" value="ECO:0007669"/>
    <property type="project" value="InterPro"/>
</dbReference>
<dbReference type="InterPro" id="IPR036265">
    <property type="entry name" value="HIT-like_sf"/>
</dbReference>
<name>A0A1H3EFQ5_9RHOB</name>
<dbReference type="SUPFAM" id="SSF54197">
    <property type="entry name" value="HIT-like"/>
    <property type="match status" value="1"/>
</dbReference>
<dbReference type="Gene3D" id="3.30.428.10">
    <property type="entry name" value="HIT-like"/>
    <property type="match status" value="1"/>
</dbReference>